<keyword evidence="2" id="KW-1185">Reference proteome</keyword>
<gene>
    <name evidence="1" type="ORF">NBH20_01280</name>
</gene>
<organism evidence="1 2">
    <name type="scientific">Ciceribacter sichuanensis</name>
    <dbReference type="NCBI Taxonomy" id="2949647"/>
    <lineage>
        <taxon>Bacteria</taxon>
        <taxon>Pseudomonadati</taxon>
        <taxon>Pseudomonadota</taxon>
        <taxon>Alphaproteobacteria</taxon>
        <taxon>Hyphomicrobiales</taxon>
        <taxon>Rhizobiaceae</taxon>
        <taxon>Ciceribacter</taxon>
    </lineage>
</organism>
<accession>A0ABT0V1K0</accession>
<reference evidence="1 2" key="1">
    <citation type="submission" date="2022-06" db="EMBL/GenBank/DDBJ databases">
        <authorList>
            <person name="Sun Q."/>
        </authorList>
    </citation>
    <scope>NUCLEOTIDE SEQUENCE [LARGE SCALE GENOMIC DNA]</scope>
    <source>
        <strain evidence="1 2">S153</strain>
    </source>
</reference>
<dbReference type="RefSeq" id="WP_250943689.1">
    <property type="nucleotide sequence ID" value="NZ_JAMQAY010000001.1"/>
</dbReference>
<name>A0ABT0V1K0_9HYPH</name>
<dbReference type="Proteomes" id="UP001155079">
    <property type="component" value="Unassembled WGS sequence"/>
</dbReference>
<dbReference type="EMBL" id="JAMQAY010000001">
    <property type="protein sequence ID" value="MCM2399774.1"/>
    <property type="molecule type" value="Genomic_DNA"/>
</dbReference>
<evidence type="ECO:0000313" key="1">
    <source>
        <dbReference type="EMBL" id="MCM2399774.1"/>
    </source>
</evidence>
<comment type="caution">
    <text evidence="1">The sequence shown here is derived from an EMBL/GenBank/DDBJ whole genome shotgun (WGS) entry which is preliminary data.</text>
</comment>
<sequence length="84" mass="9719">MIEEKQSLGAICDRYGLKTQERRRMLVLIVDYHKRLKIARDGFISIVGRSRKKPLPNSFDVPAIDGLDRKSACAWLEILFTSRK</sequence>
<proteinExistence type="predicted"/>
<protein>
    <submittedName>
        <fullName evidence="1">Uncharacterized protein</fullName>
    </submittedName>
</protein>
<evidence type="ECO:0000313" key="2">
    <source>
        <dbReference type="Proteomes" id="UP001155079"/>
    </source>
</evidence>